<dbReference type="InterPro" id="IPR011990">
    <property type="entry name" value="TPR-like_helical_dom_sf"/>
</dbReference>
<dbReference type="InterPro" id="IPR052607">
    <property type="entry name" value="CEP104-like"/>
</dbReference>
<feature type="compositionally biased region" description="Pro residues" evidence="1">
    <location>
        <begin position="184"/>
        <end position="195"/>
    </location>
</feature>
<dbReference type="Pfam" id="PF21038">
    <property type="entry name" value="CEP104_N"/>
    <property type="match status" value="1"/>
</dbReference>
<dbReference type="Proteomes" id="UP000279271">
    <property type="component" value="Unassembled WGS sequence"/>
</dbReference>
<dbReference type="InterPro" id="IPR048739">
    <property type="entry name" value="CEP104_N"/>
</dbReference>
<dbReference type="Pfam" id="PF13424">
    <property type="entry name" value="TPR_12"/>
    <property type="match status" value="1"/>
</dbReference>
<feature type="non-terminal residue" evidence="3">
    <location>
        <position position="1"/>
    </location>
</feature>
<feature type="region of interest" description="Disordered" evidence="1">
    <location>
        <begin position="222"/>
        <end position="290"/>
    </location>
</feature>
<dbReference type="PANTHER" id="PTHR13371">
    <property type="entry name" value="GLYCINE-, GLUTAMATE-, THIENYLCYCLOHEXYLPIPERIDINE-BINDING PROTEIN"/>
    <property type="match status" value="1"/>
</dbReference>
<dbReference type="Pfam" id="PF21040">
    <property type="entry name" value="CEP104-like_TOG"/>
    <property type="match status" value="1"/>
</dbReference>
<dbReference type="GO" id="GO:0005929">
    <property type="term" value="C:cilium"/>
    <property type="evidence" value="ECO:0007669"/>
    <property type="project" value="TreeGrafter"/>
</dbReference>
<evidence type="ECO:0000313" key="4">
    <source>
        <dbReference type="Proteomes" id="UP000279271"/>
    </source>
</evidence>
<feature type="region of interest" description="Disordered" evidence="1">
    <location>
        <begin position="157"/>
        <end position="207"/>
    </location>
</feature>
<feature type="compositionally biased region" description="Polar residues" evidence="1">
    <location>
        <begin position="426"/>
        <end position="440"/>
    </location>
</feature>
<evidence type="ECO:0000256" key="1">
    <source>
        <dbReference type="SAM" id="MobiDB-lite"/>
    </source>
</evidence>
<proteinExistence type="predicted"/>
<feature type="region of interest" description="Disordered" evidence="1">
    <location>
        <begin position="423"/>
        <end position="528"/>
    </location>
</feature>
<dbReference type="AlphaFoldDB" id="A0A3M7KZS9"/>
<feature type="compositionally biased region" description="Basic and acidic residues" evidence="1">
    <location>
        <begin position="223"/>
        <end position="234"/>
    </location>
</feature>
<comment type="caution">
    <text evidence="3">The sequence shown here is derived from an EMBL/GenBank/DDBJ whole genome shotgun (WGS) entry which is preliminary data.</text>
</comment>
<evidence type="ECO:0000259" key="2">
    <source>
        <dbReference type="Pfam" id="PF21038"/>
    </source>
</evidence>
<feature type="compositionally biased region" description="Pro residues" evidence="1">
    <location>
        <begin position="277"/>
        <end position="290"/>
    </location>
</feature>
<evidence type="ECO:0000313" key="3">
    <source>
        <dbReference type="EMBL" id="RMZ56023.1"/>
    </source>
</evidence>
<dbReference type="EMBL" id="QOKY01000154">
    <property type="protein sequence ID" value="RMZ56023.1"/>
    <property type="molecule type" value="Genomic_DNA"/>
</dbReference>
<gene>
    <name evidence="3" type="ORF">APUTEX25_004447</name>
</gene>
<dbReference type="PANTHER" id="PTHR13371:SF0">
    <property type="entry name" value="CENTROSOMAL PROTEIN OF 104 KDA"/>
    <property type="match status" value="1"/>
</dbReference>
<dbReference type="SUPFAM" id="SSF48452">
    <property type="entry name" value="TPR-like"/>
    <property type="match status" value="1"/>
</dbReference>
<name>A0A3M7KZS9_AUXPR</name>
<protein>
    <recommendedName>
        <fullName evidence="2">Centrosomal protein CEP104 N-terminal domain-containing protein</fullName>
    </recommendedName>
</protein>
<accession>A0A3M7KZS9</accession>
<organism evidence="3 4">
    <name type="scientific">Auxenochlorella protothecoides</name>
    <name type="common">Green microalga</name>
    <name type="synonym">Chlorella protothecoides</name>
    <dbReference type="NCBI Taxonomy" id="3075"/>
    <lineage>
        <taxon>Eukaryota</taxon>
        <taxon>Viridiplantae</taxon>
        <taxon>Chlorophyta</taxon>
        <taxon>core chlorophytes</taxon>
        <taxon>Trebouxiophyceae</taxon>
        <taxon>Chlorellales</taxon>
        <taxon>Chlorellaceae</taxon>
        <taxon>Auxenochlorella</taxon>
    </lineage>
</organism>
<dbReference type="Gene3D" id="1.25.10.10">
    <property type="entry name" value="Leucine-rich Repeat Variant"/>
    <property type="match status" value="1"/>
</dbReference>
<dbReference type="InterPro" id="IPR011989">
    <property type="entry name" value="ARM-like"/>
</dbReference>
<sequence length="648" mass="66776">IASKVEIRVAEDAAAPAWRSLGFLSFSPNDRSGHAAREMKSVALPGPPAHLVQLIFHGWHPNALNAHGQARTLAVGRRTPDARVDPVTAAQIDTLQRQKAAAVEAEDYDEAKRLKSAIDRLCSLGARIAGLEARKAAAVAAEDYDLAKEIKAEVDGLRRVSQRGSPARAHGSGQEGEDPRDPGPRPPSPPIPTPVRPDLQQAPPGGLAGLRASLVAAASHMGAEVERMSRERAAETSLGDEGSSGDLGPGSSGARPAPGERGDGEGRTSASTLWAEHPPPPGFPVDLPLPEPLSAAAAKDADELWLEAGAGRAPGLLADPDNFGLLARTLSAALHDRVAAAYLAALPALLLLAQCQGLPRGRVVSGLTDAVAVLVEKSGDLNARVAEASTGTLLALVGEVAGPGIFAHLLPSNLNPKLREAVLSGGNATSPSRRASTQTEAARDGARASPAMPAGGRRGPPEPGGTVSHKAASQRRPGAQHRPHASSGEHEAARGRGRPASDPFANAAPLQASPLGSEASSPSIRAGGADDDDAALFAAELAAREARLGPAHPEVADALSNLAIRGETSLALPLYQRALRIWEGALGPDHPEVAHALTDIAVIFLERGEDAKGRPLLARALAIQELELGPAHPDVVAIREVLEESAAA</sequence>
<dbReference type="Gene3D" id="1.25.40.10">
    <property type="entry name" value="Tetratricopeptide repeat domain"/>
    <property type="match status" value="1"/>
</dbReference>
<feature type="domain" description="Centrosomal protein CEP104 N-terminal" evidence="2">
    <location>
        <begin position="1"/>
        <end position="75"/>
    </location>
</feature>
<reference evidence="4" key="1">
    <citation type="journal article" date="2018" name="Algal Res.">
        <title>Characterization of plant carbon substrate utilization by Auxenochlorella protothecoides.</title>
        <authorList>
            <person name="Vogler B.W."/>
            <person name="Starkenburg S.R."/>
            <person name="Sudasinghe N."/>
            <person name="Schambach J.Y."/>
            <person name="Rollin J.A."/>
            <person name="Pattathil S."/>
            <person name="Barry A.N."/>
        </authorList>
    </citation>
    <scope>NUCLEOTIDE SEQUENCE [LARGE SCALE GENOMIC DNA]</scope>
    <source>
        <strain evidence="4">UTEX 25</strain>
    </source>
</reference>